<dbReference type="HAMAP" id="MF_03048">
    <property type="entry name" value="Urm1"/>
    <property type="match status" value="1"/>
</dbReference>
<dbReference type="GO" id="GO:0002098">
    <property type="term" value="P:tRNA wobble uridine modification"/>
    <property type="evidence" value="ECO:0007669"/>
    <property type="project" value="UniProtKB-UniRule"/>
</dbReference>
<evidence type="ECO:0000313" key="7">
    <source>
        <dbReference type="EMBL" id="VDO95012.1"/>
    </source>
</evidence>
<dbReference type="InterPro" id="IPR012675">
    <property type="entry name" value="Beta-grasp_dom_sf"/>
</dbReference>
<evidence type="ECO:0000256" key="6">
    <source>
        <dbReference type="RuleBase" id="RU361182"/>
    </source>
</evidence>
<dbReference type="GO" id="GO:0032447">
    <property type="term" value="P:protein urmylation"/>
    <property type="evidence" value="ECO:0007669"/>
    <property type="project" value="UniProtKB-UniRule"/>
</dbReference>
<keyword evidence="8" id="KW-1185">Reference proteome</keyword>
<dbReference type="InterPro" id="IPR016155">
    <property type="entry name" value="Mopterin_synth/thiamin_S_b"/>
</dbReference>
<comment type="pathway">
    <text evidence="5 6">tRNA modification; 5-methoxycarbonylmethyl-2-thiouridine-tRNA biosynthesis.</text>
</comment>
<protein>
    <recommendedName>
        <fullName evidence="5">Ubiquitin-related modifier 1 homolog</fullName>
    </recommendedName>
</protein>
<feature type="cross-link" description="Glycyl lysine isopeptide (Gly-Lys) (interchain with K-? in acceptor proteins)" evidence="5">
    <location>
        <position position="104"/>
    </location>
</feature>
<dbReference type="PANTHER" id="PTHR14986">
    <property type="entry name" value="RURM1 PROTEIN"/>
    <property type="match status" value="1"/>
</dbReference>
<dbReference type="Proteomes" id="UP000270296">
    <property type="component" value="Unassembled WGS sequence"/>
</dbReference>
<evidence type="ECO:0000256" key="5">
    <source>
        <dbReference type="HAMAP-Rule" id="MF_03048"/>
    </source>
</evidence>
<keyword evidence="4 5" id="KW-0833">Ubl conjugation pathway</keyword>
<dbReference type="PIRSF" id="PIRSF037379">
    <property type="entry name" value="Ubiquitin-related_modifier_1"/>
    <property type="match status" value="1"/>
</dbReference>
<keyword evidence="2 5" id="KW-1017">Isopeptide bond</keyword>
<keyword evidence="3 5" id="KW-0819">tRNA processing</keyword>
<dbReference type="CDD" id="cd01764">
    <property type="entry name" value="Ubl_Urm1"/>
    <property type="match status" value="1"/>
</dbReference>
<evidence type="ECO:0000256" key="4">
    <source>
        <dbReference type="ARBA" id="ARBA00022786"/>
    </source>
</evidence>
<feature type="modified residue" description="1-thioglycine" evidence="5">
    <location>
        <position position="104"/>
    </location>
</feature>
<dbReference type="EMBL" id="UZAM01006897">
    <property type="protein sequence ID" value="VDO95012.1"/>
    <property type="molecule type" value="Genomic_DNA"/>
</dbReference>
<comment type="similarity">
    <text evidence="5 6">Belongs to the URM1 family.</text>
</comment>
<dbReference type="GO" id="GO:0005829">
    <property type="term" value="C:cytosol"/>
    <property type="evidence" value="ECO:0007669"/>
    <property type="project" value="UniProtKB-UniRule"/>
</dbReference>
<evidence type="ECO:0000256" key="2">
    <source>
        <dbReference type="ARBA" id="ARBA00022499"/>
    </source>
</evidence>
<dbReference type="AlphaFoldDB" id="A0A183IDF1"/>
<comment type="subcellular location">
    <subcellularLocation>
        <location evidence="5 6">Cytoplasm</location>
    </subcellularLocation>
</comment>
<accession>A0A183IDF1</accession>
<evidence type="ECO:0000313" key="9">
    <source>
        <dbReference type="WBParaSite" id="SBAD_0000172301-mRNA-1"/>
    </source>
</evidence>
<reference evidence="9" key="1">
    <citation type="submission" date="2016-06" db="UniProtKB">
        <authorList>
            <consortium name="WormBaseParasite"/>
        </authorList>
    </citation>
    <scope>IDENTIFICATION</scope>
</reference>
<dbReference type="UniPathway" id="UPA00988"/>
<dbReference type="GO" id="GO:0034227">
    <property type="term" value="P:tRNA thio-modification"/>
    <property type="evidence" value="ECO:0007669"/>
    <property type="project" value="UniProtKB-UniRule"/>
</dbReference>
<dbReference type="WBParaSite" id="SBAD_0000172301-mRNA-1">
    <property type="protein sequence ID" value="SBAD_0000172301-mRNA-1"/>
    <property type="gene ID" value="SBAD_0000172301"/>
</dbReference>
<reference evidence="7 8" key="2">
    <citation type="submission" date="2018-11" db="EMBL/GenBank/DDBJ databases">
        <authorList>
            <consortium name="Pathogen Informatics"/>
        </authorList>
    </citation>
    <scope>NUCLEOTIDE SEQUENCE [LARGE SCALE GENOMIC DNA]</scope>
</reference>
<dbReference type="OrthoDB" id="10248987at2759"/>
<proteinExistence type="inferred from homology"/>
<sequence>MGSLPVTLEFAGGSELLFDKRQRVHDITLLSSNGDSDRWTLARLFTWVRDNLLSKNADMLIRDGTVRPGVLVLVNDVDWELLDLQNYVIKPKDKITFLSTLHGG</sequence>
<keyword evidence="1 5" id="KW-0963">Cytoplasm</keyword>
<name>A0A183IDF1_9BILA</name>
<gene>
    <name evidence="7" type="ORF">SBAD_LOCUS1645</name>
</gene>
<dbReference type="InterPro" id="IPR015221">
    <property type="entry name" value="Urm1"/>
</dbReference>
<organism evidence="9">
    <name type="scientific">Soboliphyme baturini</name>
    <dbReference type="NCBI Taxonomy" id="241478"/>
    <lineage>
        <taxon>Eukaryota</taxon>
        <taxon>Metazoa</taxon>
        <taxon>Ecdysozoa</taxon>
        <taxon>Nematoda</taxon>
        <taxon>Enoplea</taxon>
        <taxon>Dorylaimia</taxon>
        <taxon>Dioctophymatida</taxon>
        <taxon>Dioctophymatoidea</taxon>
        <taxon>Soboliphymatidae</taxon>
        <taxon>Soboliphyme</taxon>
    </lineage>
</organism>
<dbReference type="SUPFAM" id="SSF54285">
    <property type="entry name" value="MoaD/ThiS"/>
    <property type="match status" value="1"/>
</dbReference>
<evidence type="ECO:0000313" key="8">
    <source>
        <dbReference type="Proteomes" id="UP000270296"/>
    </source>
</evidence>
<evidence type="ECO:0000256" key="1">
    <source>
        <dbReference type="ARBA" id="ARBA00022490"/>
    </source>
</evidence>
<dbReference type="Gene3D" id="3.10.20.30">
    <property type="match status" value="1"/>
</dbReference>
<dbReference type="Pfam" id="PF09138">
    <property type="entry name" value="Urm1"/>
    <property type="match status" value="1"/>
</dbReference>
<comment type="PTM">
    <text evidence="5">C-terminal thiocarboxylation occurs in 2 steps, it is first acyl-adenylated (-COAMP) via the hesA/moeB/thiF part of the MOCS3/UBA4 homolog, then thiocarboxylated (-COSH) via the rhodanese domain of the MOCS3/UBA4 homolog.</text>
</comment>
<comment type="function">
    <text evidence="5">Acts as a sulfur carrier required for 2-thiolation of mcm(5)S(2)U at tRNA wobble positions of cytosolic tRNA(Lys), tRNA(Glu) and tRNA(Gln). Serves as sulfur donor in tRNA 2-thiolation reaction by being thiocarboxylated (-COSH) at its C-terminus by the MOCS3/UBA4 homolog. The sulfur is then transferred to tRNA to form 2-thiolation of mcm(5)S(2)U. Also acts as a ubiquitin-like protein (UBL) that is covalently conjugated via an isopeptide bond to lysine residues of target proteins. The thiocarboxylated form serves as substrate for conjugation and oxidative stress specifically induces the formation of UBL-protein conjugates.</text>
</comment>
<evidence type="ECO:0000256" key="3">
    <source>
        <dbReference type="ARBA" id="ARBA00022694"/>
    </source>
</evidence>